<keyword evidence="1" id="KW-0539">Nucleus</keyword>
<protein>
    <recommendedName>
        <fullName evidence="3">Zn(2)-C6 fungal-type domain-containing protein</fullName>
    </recommendedName>
</protein>
<accession>A0A084ATA7</accession>
<gene>
    <name evidence="4" type="ORF">S7711_08810</name>
</gene>
<dbReference type="Proteomes" id="UP000028045">
    <property type="component" value="Unassembled WGS sequence"/>
</dbReference>
<dbReference type="InterPro" id="IPR036864">
    <property type="entry name" value="Zn2-C6_fun-type_DNA-bd_sf"/>
</dbReference>
<dbReference type="SMART" id="SM00066">
    <property type="entry name" value="GAL4"/>
    <property type="match status" value="1"/>
</dbReference>
<feature type="domain" description="Zn(2)-C6 fungal-type" evidence="3">
    <location>
        <begin position="61"/>
        <end position="90"/>
    </location>
</feature>
<proteinExistence type="predicted"/>
<dbReference type="AlphaFoldDB" id="A0A084ATA7"/>
<dbReference type="GO" id="GO:0008270">
    <property type="term" value="F:zinc ion binding"/>
    <property type="evidence" value="ECO:0007669"/>
    <property type="project" value="InterPro"/>
</dbReference>
<dbReference type="Pfam" id="PF00172">
    <property type="entry name" value="Zn_clus"/>
    <property type="match status" value="1"/>
</dbReference>
<name>A0A084ATA7_STACB</name>
<dbReference type="HOGENOM" id="CLU_013866_1_1_1"/>
<evidence type="ECO:0000313" key="5">
    <source>
        <dbReference type="Proteomes" id="UP000028045"/>
    </source>
</evidence>
<dbReference type="PROSITE" id="PS00463">
    <property type="entry name" value="ZN2_CY6_FUNGAL_1"/>
    <property type="match status" value="1"/>
</dbReference>
<dbReference type="OrthoDB" id="3525185at2759"/>
<dbReference type="PROSITE" id="PS50048">
    <property type="entry name" value="ZN2_CY6_FUNGAL_2"/>
    <property type="match status" value="1"/>
</dbReference>
<feature type="compositionally biased region" description="Basic and acidic residues" evidence="2">
    <location>
        <begin position="12"/>
        <end position="21"/>
    </location>
</feature>
<evidence type="ECO:0000259" key="3">
    <source>
        <dbReference type="PROSITE" id="PS50048"/>
    </source>
</evidence>
<dbReference type="GO" id="GO:0000981">
    <property type="term" value="F:DNA-binding transcription factor activity, RNA polymerase II-specific"/>
    <property type="evidence" value="ECO:0007669"/>
    <property type="project" value="InterPro"/>
</dbReference>
<dbReference type="InterPro" id="IPR001138">
    <property type="entry name" value="Zn2Cys6_DnaBD"/>
</dbReference>
<reference evidence="4 5" key="1">
    <citation type="journal article" date="2014" name="BMC Genomics">
        <title>Comparative genome sequencing reveals chemotype-specific gene clusters in the toxigenic black mold Stachybotrys.</title>
        <authorList>
            <person name="Semeiks J."/>
            <person name="Borek D."/>
            <person name="Otwinowski Z."/>
            <person name="Grishin N.V."/>
        </authorList>
    </citation>
    <scope>NUCLEOTIDE SEQUENCE [LARGE SCALE GENOMIC DNA]</scope>
    <source>
        <strain evidence="5">CBS 109288 / IBT 7711</strain>
    </source>
</reference>
<evidence type="ECO:0000256" key="1">
    <source>
        <dbReference type="ARBA" id="ARBA00023242"/>
    </source>
</evidence>
<dbReference type="PANTHER" id="PTHR38791">
    <property type="entry name" value="ZN(II)2CYS6 TRANSCRIPTION FACTOR (EUROFUNG)-RELATED-RELATED"/>
    <property type="match status" value="1"/>
</dbReference>
<dbReference type="PANTHER" id="PTHR38791:SF5">
    <property type="entry name" value="TRANSCRIPTION FACTOR DBAG-RELATED"/>
    <property type="match status" value="1"/>
</dbReference>
<organism evidence="4 5">
    <name type="scientific">Stachybotrys chartarum (strain CBS 109288 / IBT 7711)</name>
    <name type="common">Toxic black mold</name>
    <name type="synonym">Stilbospora chartarum</name>
    <dbReference type="NCBI Taxonomy" id="1280523"/>
    <lineage>
        <taxon>Eukaryota</taxon>
        <taxon>Fungi</taxon>
        <taxon>Dikarya</taxon>
        <taxon>Ascomycota</taxon>
        <taxon>Pezizomycotina</taxon>
        <taxon>Sordariomycetes</taxon>
        <taxon>Hypocreomycetidae</taxon>
        <taxon>Hypocreales</taxon>
        <taxon>Stachybotryaceae</taxon>
        <taxon>Stachybotrys</taxon>
    </lineage>
</organism>
<evidence type="ECO:0000313" key="4">
    <source>
        <dbReference type="EMBL" id="KEY68536.1"/>
    </source>
</evidence>
<feature type="region of interest" description="Disordered" evidence="2">
    <location>
        <begin position="1"/>
        <end position="21"/>
    </location>
</feature>
<sequence>MASPLPETSESDNDRTAPDRGHLVLSSPRFSFLATTIAKAHIEELSRPICPAMVFHGPSRACGTCRRRRKKCDETRPSCLRCIKAKRACTGYESGADRTFRRHDPHSGPVTRARKCSLPKRAVVPGTNVLIDDVDVLIAVITEEQRSDYAVRSFLYDFCIAPSPFGASRGFLAGLEQILAALPADAVLARACKAVSHVTHGQPLQRPQLVRVAEEDYQQLLGALAGALKSPLSATSPETKLTAMVLGIYEMSRPRSINNGDHLAHAKGLAALLGTGISPLSLLNKRSYIGKAEREIGPYTAKTSTLFFLPSSNTQALSLDNLLIQLDTLWSQFQDPSPGLDLHVLWTKCVALRDGFTTWENGLAKETRPIAVQRLKGCSNDPDIACGSWPGRIDTYPDLYVASVRNTSRAGQIMLLVLMMKLSWLLGHSLDHLESAIIVHTEDIIASIPYHLAENLYEFLETPSDGIADPGKTLGGLLVMQPLYVASKVDCIDESMRTYLRRSLQWIASNMGIGLAARLAEPEDVAKELLLSACMITWAGFIE</sequence>
<dbReference type="SUPFAM" id="SSF57701">
    <property type="entry name" value="Zn2/Cys6 DNA-binding domain"/>
    <property type="match status" value="1"/>
</dbReference>
<keyword evidence="5" id="KW-1185">Reference proteome</keyword>
<dbReference type="Gene3D" id="4.10.240.10">
    <property type="entry name" value="Zn(2)-C6 fungal-type DNA-binding domain"/>
    <property type="match status" value="1"/>
</dbReference>
<dbReference type="InterPro" id="IPR053175">
    <property type="entry name" value="DHMBA_Reg_Transcription_Factor"/>
</dbReference>
<evidence type="ECO:0000256" key="2">
    <source>
        <dbReference type="SAM" id="MobiDB-lite"/>
    </source>
</evidence>
<dbReference type="EMBL" id="KL648573">
    <property type="protein sequence ID" value="KEY68536.1"/>
    <property type="molecule type" value="Genomic_DNA"/>
</dbReference>
<dbReference type="CDD" id="cd00067">
    <property type="entry name" value="GAL4"/>
    <property type="match status" value="1"/>
</dbReference>